<dbReference type="InterPro" id="IPR006311">
    <property type="entry name" value="TAT_signal"/>
</dbReference>
<gene>
    <name evidence="2" type="ORF">Ga0609869_000790</name>
</gene>
<dbReference type="Pfam" id="PF01323">
    <property type="entry name" value="DSBA"/>
    <property type="match status" value="1"/>
</dbReference>
<accession>A0ABV3XSL8</accession>
<protein>
    <submittedName>
        <fullName evidence="2">Protein-disulfide isomerase</fullName>
    </submittedName>
</protein>
<organism evidence="2 3">
    <name type="scientific">Rhodovulum iodosum</name>
    <dbReference type="NCBI Taxonomy" id="68291"/>
    <lineage>
        <taxon>Bacteria</taxon>
        <taxon>Pseudomonadati</taxon>
        <taxon>Pseudomonadota</taxon>
        <taxon>Alphaproteobacteria</taxon>
        <taxon>Rhodobacterales</taxon>
        <taxon>Paracoccaceae</taxon>
        <taxon>Rhodovulum</taxon>
    </lineage>
</organism>
<dbReference type="PROSITE" id="PS51318">
    <property type="entry name" value="TAT"/>
    <property type="match status" value="1"/>
</dbReference>
<name>A0ABV3XSL8_9RHOB</name>
<dbReference type="InterPro" id="IPR036249">
    <property type="entry name" value="Thioredoxin-like_sf"/>
</dbReference>
<reference evidence="2 3" key="1">
    <citation type="submission" date="2024-06" db="EMBL/GenBank/DDBJ databases">
        <title>Genome of Rhodovulum iodosum, a marine photoferrotroph.</title>
        <authorList>
            <person name="Bianchini G."/>
            <person name="Nikeleit V."/>
            <person name="Kappler A."/>
            <person name="Bryce C."/>
            <person name="Sanchez-Baracaldo P."/>
        </authorList>
    </citation>
    <scope>NUCLEOTIDE SEQUENCE [LARGE SCALE GENOMIC DNA]</scope>
    <source>
        <strain evidence="2 3">UT/N1</strain>
    </source>
</reference>
<comment type="caution">
    <text evidence="2">The sequence shown here is derived from an EMBL/GenBank/DDBJ whole genome shotgun (WGS) entry which is preliminary data.</text>
</comment>
<keyword evidence="2" id="KW-0413">Isomerase</keyword>
<sequence>MTEHTRRNLLWLGGAALAAAALSAGPGLYRRMVPRRFDFVPVAGLPGFRRTAQAEFSAGTALFAGLDAGEAPAAAAPGGDICALLFGAALGEAVPVAYFSDFRCPYCRVLTPLLLDLKAAADPPIRLVWHELPLLGAGSVLAARAALAAERQGAGDAMHLRLARSSFAPSPGYLRDLAEALGIDGERLVADMQAPAIDRQLAVSAGLARRFGFVGTPALVVGRTAHLGRIAAPDLRRLIALEADEAATAPCA</sequence>
<proteinExistence type="predicted"/>
<dbReference type="Gene3D" id="3.40.30.10">
    <property type="entry name" value="Glutaredoxin"/>
    <property type="match status" value="1"/>
</dbReference>
<dbReference type="RefSeq" id="WP_125407491.1">
    <property type="nucleotide sequence ID" value="NZ_JBEHHI010000001.1"/>
</dbReference>
<keyword evidence="3" id="KW-1185">Reference proteome</keyword>
<dbReference type="InterPro" id="IPR001853">
    <property type="entry name" value="DSBA-like_thioredoxin_dom"/>
</dbReference>
<evidence type="ECO:0000259" key="1">
    <source>
        <dbReference type="Pfam" id="PF01323"/>
    </source>
</evidence>
<feature type="domain" description="DSBA-like thioredoxin" evidence="1">
    <location>
        <begin position="96"/>
        <end position="236"/>
    </location>
</feature>
<evidence type="ECO:0000313" key="3">
    <source>
        <dbReference type="Proteomes" id="UP001560019"/>
    </source>
</evidence>
<dbReference type="Proteomes" id="UP001560019">
    <property type="component" value="Unassembled WGS sequence"/>
</dbReference>
<dbReference type="GO" id="GO:0016853">
    <property type="term" value="F:isomerase activity"/>
    <property type="evidence" value="ECO:0007669"/>
    <property type="project" value="UniProtKB-KW"/>
</dbReference>
<dbReference type="EMBL" id="JBEHHI010000001">
    <property type="protein sequence ID" value="MEX5727437.1"/>
    <property type="molecule type" value="Genomic_DNA"/>
</dbReference>
<dbReference type="SUPFAM" id="SSF52833">
    <property type="entry name" value="Thioredoxin-like"/>
    <property type="match status" value="1"/>
</dbReference>
<evidence type="ECO:0000313" key="2">
    <source>
        <dbReference type="EMBL" id="MEX5727437.1"/>
    </source>
</evidence>